<proteinExistence type="predicted"/>
<feature type="region of interest" description="Disordered" evidence="1">
    <location>
        <begin position="243"/>
        <end position="262"/>
    </location>
</feature>
<feature type="region of interest" description="Disordered" evidence="1">
    <location>
        <begin position="205"/>
        <end position="224"/>
    </location>
</feature>
<protein>
    <submittedName>
        <fullName evidence="3">Uncharacterized protein</fullName>
    </submittedName>
</protein>
<dbReference type="AlphaFoldDB" id="A0A7S0AQ78"/>
<evidence type="ECO:0000256" key="1">
    <source>
        <dbReference type="SAM" id="MobiDB-lite"/>
    </source>
</evidence>
<keyword evidence="2" id="KW-0812">Transmembrane</keyword>
<gene>
    <name evidence="3" type="ORF">PBAH0796_LOCUS20104</name>
</gene>
<feature type="transmembrane region" description="Helical" evidence="2">
    <location>
        <begin position="34"/>
        <end position="55"/>
    </location>
</feature>
<feature type="transmembrane region" description="Helical" evidence="2">
    <location>
        <begin position="67"/>
        <end position="86"/>
    </location>
</feature>
<organism evidence="3">
    <name type="scientific">Pyrodinium bahamense</name>
    <dbReference type="NCBI Taxonomy" id="73915"/>
    <lineage>
        <taxon>Eukaryota</taxon>
        <taxon>Sar</taxon>
        <taxon>Alveolata</taxon>
        <taxon>Dinophyceae</taxon>
        <taxon>Gonyaulacales</taxon>
        <taxon>Pyrocystaceae</taxon>
        <taxon>Pyrodinium</taxon>
    </lineage>
</organism>
<evidence type="ECO:0000256" key="2">
    <source>
        <dbReference type="SAM" id="Phobius"/>
    </source>
</evidence>
<keyword evidence="2" id="KW-1133">Transmembrane helix</keyword>
<name>A0A7S0AQ78_9DINO</name>
<feature type="compositionally biased region" description="Low complexity" evidence="1">
    <location>
        <begin position="213"/>
        <end position="222"/>
    </location>
</feature>
<reference evidence="3" key="1">
    <citation type="submission" date="2021-01" db="EMBL/GenBank/DDBJ databases">
        <authorList>
            <person name="Corre E."/>
            <person name="Pelletier E."/>
            <person name="Niang G."/>
            <person name="Scheremetjew M."/>
            <person name="Finn R."/>
            <person name="Kale V."/>
            <person name="Holt S."/>
            <person name="Cochrane G."/>
            <person name="Meng A."/>
            <person name="Brown T."/>
            <person name="Cohen L."/>
        </authorList>
    </citation>
    <scope>NUCLEOTIDE SEQUENCE</scope>
    <source>
        <strain evidence="3">Pbaha01</strain>
    </source>
</reference>
<evidence type="ECO:0000313" key="3">
    <source>
        <dbReference type="EMBL" id="CAD8370930.1"/>
    </source>
</evidence>
<dbReference type="EMBL" id="HBEG01032928">
    <property type="protein sequence ID" value="CAD8370930.1"/>
    <property type="molecule type" value="Transcribed_RNA"/>
</dbReference>
<keyword evidence="2" id="KW-0472">Membrane</keyword>
<accession>A0A7S0AQ78</accession>
<sequence length="305" mass="31218">MRDFTCLLPPGCLLRALALFDLGFLHYRSPAFVVAMIVSVLCDVARGAAVWSAIMSILGNKWYALKGGYICLAVVAVASALSPAVGDAIARSACGSSPLEDTVTLDQPVTAKGSFGEATAWAVVPMAAASYLCQLLAMRYFNGDILTFKGHGCKMPDGTQCGTGSSTRRVSVSSVRKKLKSAMRSTNPRNLEMALPPDTEVLLEAPEESPRPAGGAASSGAGTDEIPRLLTSVSAGRLNLPKGASQKSLASRGSAKETGGAASSGAAAAAALAAEEREGNISPTDVLARVVQGTGTVPNGMSVAI</sequence>